<reference evidence="7 8" key="1">
    <citation type="journal article" date="2017" name="Gigascience">
        <title>Genome sequence of the small brown planthopper, Laodelphax striatellus.</title>
        <authorList>
            <person name="Zhu J."/>
            <person name="Jiang F."/>
            <person name="Wang X."/>
            <person name="Yang P."/>
            <person name="Bao Y."/>
            <person name="Zhao W."/>
            <person name="Wang W."/>
            <person name="Lu H."/>
            <person name="Wang Q."/>
            <person name="Cui N."/>
            <person name="Li J."/>
            <person name="Chen X."/>
            <person name="Luo L."/>
            <person name="Yu J."/>
            <person name="Kang L."/>
            <person name="Cui F."/>
        </authorList>
    </citation>
    <scope>NUCLEOTIDE SEQUENCE [LARGE SCALE GENOMIC DNA]</scope>
    <source>
        <strain evidence="7">Lst14</strain>
    </source>
</reference>
<organism evidence="7 8">
    <name type="scientific">Laodelphax striatellus</name>
    <name type="common">Small brown planthopper</name>
    <name type="synonym">Delphax striatella</name>
    <dbReference type="NCBI Taxonomy" id="195883"/>
    <lineage>
        <taxon>Eukaryota</taxon>
        <taxon>Metazoa</taxon>
        <taxon>Ecdysozoa</taxon>
        <taxon>Arthropoda</taxon>
        <taxon>Hexapoda</taxon>
        <taxon>Insecta</taxon>
        <taxon>Pterygota</taxon>
        <taxon>Neoptera</taxon>
        <taxon>Paraneoptera</taxon>
        <taxon>Hemiptera</taxon>
        <taxon>Auchenorrhyncha</taxon>
        <taxon>Fulgoroidea</taxon>
        <taxon>Delphacidae</taxon>
        <taxon>Criomorphinae</taxon>
        <taxon>Laodelphax</taxon>
    </lineage>
</organism>
<feature type="domain" description="Cyclin-like" evidence="6">
    <location>
        <begin position="63"/>
        <end position="147"/>
    </location>
</feature>
<keyword evidence="3" id="KW-0131">Cell cycle</keyword>
<dbReference type="AlphaFoldDB" id="A0A482XE15"/>
<dbReference type="InParanoid" id="A0A482XE15"/>
<evidence type="ECO:0000259" key="6">
    <source>
        <dbReference type="SMART" id="SM00385"/>
    </source>
</evidence>
<evidence type="ECO:0000256" key="2">
    <source>
        <dbReference type="ARBA" id="ARBA00023127"/>
    </source>
</evidence>
<evidence type="ECO:0000313" key="8">
    <source>
        <dbReference type="Proteomes" id="UP000291343"/>
    </source>
</evidence>
<dbReference type="Gene3D" id="1.10.472.10">
    <property type="entry name" value="Cyclin-like"/>
    <property type="match status" value="2"/>
</dbReference>
<dbReference type="InterPro" id="IPR039361">
    <property type="entry name" value="Cyclin"/>
</dbReference>
<dbReference type="OrthoDB" id="306099at2759"/>
<dbReference type="FunFam" id="1.10.472.10:FF:000003">
    <property type="entry name" value="G1/S-specific cyclin-D2"/>
    <property type="match status" value="1"/>
</dbReference>
<dbReference type="PROSITE" id="PS00292">
    <property type="entry name" value="CYCLINS"/>
    <property type="match status" value="1"/>
</dbReference>
<dbReference type="GO" id="GO:0051301">
    <property type="term" value="P:cell division"/>
    <property type="evidence" value="ECO:0007669"/>
    <property type="project" value="UniProtKB-KW"/>
</dbReference>
<dbReference type="EMBL" id="QKKF02012238">
    <property type="protein sequence ID" value="RZF43718.1"/>
    <property type="molecule type" value="Genomic_DNA"/>
</dbReference>
<dbReference type="InterPro" id="IPR036915">
    <property type="entry name" value="Cyclin-like_sf"/>
</dbReference>
<dbReference type="SMART" id="SM00385">
    <property type="entry name" value="CYCLIN"/>
    <property type="match status" value="1"/>
</dbReference>
<dbReference type="SMR" id="A0A482XE15"/>
<keyword evidence="8" id="KW-1185">Reference proteome</keyword>
<evidence type="ECO:0000256" key="3">
    <source>
        <dbReference type="ARBA" id="ARBA00023306"/>
    </source>
</evidence>
<dbReference type="CDD" id="cd20516">
    <property type="entry name" value="CYCLIN_CCND_rpt2"/>
    <property type="match status" value="1"/>
</dbReference>
<dbReference type="Pfam" id="PF00134">
    <property type="entry name" value="Cyclin_N"/>
    <property type="match status" value="1"/>
</dbReference>
<dbReference type="InterPro" id="IPR004367">
    <property type="entry name" value="Cyclin_C-dom"/>
</dbReference>
<dbReference type="PANTHER" id="PTHR10177">
    <property type="entry name" value="CYCLINS"/>
    <property type="match status" value="1"/>
</dbReference>
<proteinExistence type="inferred from homology"/>
<feature type="region of interest" description="Disordered" evidence="5">
    <location>
        <begin position="266"/>
        <end position="304"/>
    </location>
</feature>
<dbReference type="GO" id="GO:0000278">
    <property type="term" value="P:mitotic cell cycle"/>
    <property type="evidence" value="ECO:0007669"/>
    <property type="project" value="UniProtKB-ARBA"/>
</dbReference>
<protein>
    <recommendedName>
        <fullName evidence="6">Cyclin-like domain-containing protein</fullName>
    </recommendedName>
</protein>
<feature type="compositionally biased region" description="Polar residues" evidence="5">
    <location>
        <begin position="288"/>
        <end position="298"/>
    </location>
</feature>
<dbReference type="STRING" id="195883.A0A482XE15"/>
<keyword evidence="1" id="KW-0132">Cell division</keyword>
<dbReference type="InterPro" id="IPR013763">
    <property type="entry name" value="Cyclin-like_dom"/>
</dbReference>
<evidence type="ECO:0000256" key="4">
    <source>
        <dbReference type="RuleBase" id="RU000383"/>
    </source>
</evidence>
<comment type="caution">
    <text evidence="7">The sequence shown here is derived from an EMBL/GenBank/DDBJ whole genome shotgun (WGS) entry which is preliminary data.</text>
</comment>
<evidence type="ECO:0000313" key="7">
    <source>
        <dbReference type="EMBL" id="RZF43718.1"/>
    </source>
</evidence>
<name>A0A482XE15_LAOST</name>
<dbReference type="SUPFAM" id="SSF47954">
    <property type="entry name" value="Cyclin-like"/>
    <property type="match status" value="1"/>
</dbReference>
<keyword evidence="2 4" id="KW-0195">Cyclin</keyword>
<evidence type="ECO:0000256" key="1">
    <source>
        <dbReference type="ARBA" id="ARBA00022618"/>
    </source>
</evidence>
<gene>
    <name evidence="7" type="ORF">LSTR_LSTR004231</name>
</gene>
<evidence type="ECO:0000256" key="5">
    <source>
        <dbReference type="SAM" id="MobiDB-lite"/>
    </source>
</evidence>
<sequence>MNLLCCERITPDSNFGYRDPVIFEEDRVLDNLLQEEDITIPSCNYFENVQKELKPFMRKVVVSWMLEVCEEQKCENQIFPLAINYLDRFLCVCPIKSTQLQILGAACLLVSSKVRQCHALSVDLLCDYTENSITPNDLLDWEMLLLSKLSWRLTAITGYDVMDHMIHRLPWSRDDVALRSHSLSMIAFCCIELDWMRCKPSLLASASLVAGASGLKLAATSDLISRVCHLSGSDPDQVHWIVMQLERMIAESVEITLKVPVRTDSNLPPNKMAAAPGDKMAAEEVLPSSDQQPSTPTDVQEVHF</sequence>
<comment type="similarity">
    <text evidence="4">Belongs to the cyclin family.</text>
</comment>
<accession>A0A482XE15</accession>
<dbReference type="InterPro" id="IPR006671">
    <property type="entry name" value="Cyclin_N"/>
</dbReference>
<dbReference type="Proteomes" id="UP000291343">
    <property type="component" value="Unassembled WGS sequence"/>
</dbReference>
<dbReference type="Pfam" id="PF02984">
    <property type="entry name" value="Cyclin_C"/>
    <property type="match status" value="1"/>
</dbReference>
<dbReference type="InterPro" id="IPR048258">
    <property type="entry name" value="Cyclins_cyclin-box"/>
</dbReference>